<accession>A0A1Z4MTR1</accession>
<keyword evidence="2" id="KW-1185">Reference proteome</keyword>
<dbReference type="EMBL" id="AP018248">
    <property type="protein sequence ID" value="BAY96865.1"/>
    <property type="molecule type" value="Genomic_DNA"/>
</dbReference>
<dbReference type="InterPro" id="IPR054651">
    <property type="entry name" value="Npun_F0494-like"/>
</dbReference>
<protein>
    <submittedName>
        <fullName evidence="1">Uncharacterized protein</fullName>
    </submittedName>
</protein>
<gene>
    <name evidence="1" type="ORF">NIES37_08020</name>
</gene>
<evidence type="ECO:0000313" key="2">
    <source>
        <dbReference type="Proteomes" id="UP000218785"/>
    </source>
</evidence>
<reference evidence="1 2" key="1">
    <citation type="submission" date="2017-06" db="EMBL/GenBank/DDBJ databases">
        <title>Genome sequencing of cyanobaciteial culture collection at National Institute for Environmental Studies (NIES).</title>
        <authorList>
            <person name="Hirose Y."/>
            <person name="Shimura Y."/>
            <person name="Fujisawa T."/>
            <person name="Nakamura Y."/>
            <person name="Kawachi M."/>
        </authorList>
    </citation>
    <scope>NUCLEOTIDE SEQUENCE [LARGE SCALE GENOMIC DNA]</scope>
    <source>
        <strain evidence="1 2">NIES-37</strain>
    </source>
</reference>
<dbReference type="AlphaFoldDB" id="A0A1Z4MTR1"/>
<sequence length="134" mass="15168">MTAVNSSNPKAFSYSQSTIERAERSLICSPFSPALLEAMRQRSVSVSAIAQDNGIKYGYTKQPLSELACDQALDWLIQVGVLRREVDGQGITDSFRLTPLGQKLAEQYQNKNWPQPSWSDRIQNAVTRWFRLPF</sequence>
<dbReference type="NCBIfam" id="NF045586">
    <property type="entry name" value="Npun_F0494_fam"/>
    <property type="match status" value="1"/>
</dbReference>
<name>A0A1Z4MTR1_9CYAN</name>
<dbReference type="Proteomes" id="UP000218785">
    <property type="component" value="Chromosome"/>
</dbReference>
<organism evidence="1 2">
    <name type="scientific">Tolypothrix tenuis PCC 7101</name>
    <dbReference type="NCBI Taxonomy" id="231146"/>
    <lineage>
        <taxon>Bacteria</taxon>
        <taxon>Bacillati</taxon>
        <taxon>Cyanobacteriota</taxon>
        <taxon>Cyanophyceae</taxon>
        <taxon>Nostocales</taxon>
        <taxon>Tolypothrichaceae</taxon>
        <taxon>Tolypothrix</taxon>
    </lineage>
</organism>
<evidence type="ECO:0000313" key="1">
    <source>
        <dbReference type="EMBL" id="BAY96865.1"/>
    </source>
</evidence>
<dbReference type="KEGG" id="ttq:NIES37_08020"/>
<dbReference type="RefSeq" id="WP_096574013.1">
    <property type="nucleotide sequence ID" value="NZ_CAWNJS010000001.1"/>
</dbReference>
<proteinExistence type="predicted"/>